<feature type="transmembrane region" description="Helical" evidence="1">
    <location>
        <begin position="171"/>
        <end position="194"/>
    </location>
</feature>
<dbReference type="AlphaFoldDB" id="A0AAD9ZF69"/>
<keyword evidence="1" id="KW-0472">Membrane</keyword>
<gene>
    <name evidence="2" type="ORF">OEA41_008575</name>
</gene>
<feature type="transmembrane region" description="Helical" evidence="1">
    <location>
        <begin position="272"/>
        <end position="292"/>
    </location>
</feature>
<keyword evidence="1" id="KW-0812">Transmembrane</keyword>
<keyword evidence="1" id="KW-1133">Transmembrane helix</keyword>
<feature type="transmembrane region" description="Helical" evidence="1">
    <location>
        <begin position="92"/>
        <end position="111"/>
    </location>
</feature>
<dbReference type="EMBL" id="JASNWA010000004">
    <property type="protein sequence ID" value="KAK3177246.1"/>
    <property type="molecule type" value="Genomic_DNA"/>
</dbReference>
<feature type="transmembrane region" description="Helical" evidence="1">
    <location>
        <begin position="242"/>
        <end position="260"/>
    </location>
</feature>
<accession>A0AAD9ZF69</accession>
<reference evidence="2" key="1">
    <citation type="submission" date="2022-11" db="EMBL/GenBank/DDBJ databases">
        <title>Chromosomal genome sequence assembly and mating type (MAT) locus characterization of the leprose asexual lichenized fungus Lepraria neglecta (Nyl.) Erichsen.</title>
        <authorList>
            <person name="Allen J.L."/>
            <person name="Pfeffer B."/>
        </authorList>
    </citation>
    <scope>NUCLEOTIDE SEQUENCE</scope>
    <source>
        <strain evidence="2">Allen 5258</strain>
    </source>
</reference>
<organism evidence="2 3">
    <name type="scientific">Lepraria neglecta</name>
    <dbReference type="NCBI Taxonomy" id="209136"/>
    <lineage>
        <taxon>Eukaryota</taxon>
        <taxon>Fungi</taxon>
        <taxon>Dikarya</taxon>
        <taxon>Ascomycota</taxon>
        <taxon>Pezizomycotina</taxon>
        <taxon>Lecanoromycetes</taxon>
        <taxon>OSLEUM clade</taxon>
        <taxon>Lecanoromycetidae</taxon>
        <taxon>Lecanorales</taxon>
        <taxon>Lecanorineae</taxon>
        <taxon>Stereocaulaceae</taxon>
        <taxon>Lepraria</taxon>
    </lineage>
</organism>
<evidence type="ECO:0000313" key="2">
    <source>
        <dbReference type="EMBL" id="KAK3177246.1"/>
    </source>
</evidence>
<proteinExistence type="predicted"/>
<feature type="transmembrane region" description="Helical" evidence="1">
    <location>
        <begin position="131"/>
        <end position="150"/>
    </location>
</feature>
<evidence type="ECO:0000256" key="1">
    <source>
        <dbReference type="SAM" id="Phobius"/>
    </source>
</evidence>
<comment type="caution">
    <text evidence="2">The sequence shown here is derived from an EMBL/GenBank/DDBJ whole genome shotgun (WGS) entry which is preliminary data.</text>
</comment>
<evidence type="ECO:0000313" key="3">
    <source>
        <dbReference type="Proteomes" id="UP001276659"/>
    </source>
</evidence>
<keyword evidence="3" id="KW-1185">Reference proteome</keyword>
<name>A0AAD9ZF69_9LECA</name>
<protein>
    <submittedName>
        <fullName evidence="2">Uncharacterized protein</fullName>
    </submittedName>
</protein>
<dbReference type="Proteomes" id="UP001276659">
    <property type="component" value="Unassembled WGS sequence"/>
</dbReference>
<sequence>MGTTAKRLVEVSERFQLLLFPLSQTEKTSIAHLDHAEHHRSTFWLLAFQACSLGATNFLWALSSIASSPLLSSSLSLTALRNASLLPLQRTLLILPALLLGYWLPAALMSLPSPGVVSNAFQQWAIVAWNLYPLLVYALFRVFAAVVSVASEKRTDAPPAASTRGGHLKAVRLVSGVAILVGFILHITVLTLAISSSLFPALFNPSHASLLSLSSLFLPPLSIAQGKTIGDGVRGFMLWDQLAGYAVMLLVAVLELRTVVKARKWETNWMKSLGFVVFGYLLIRPGSTYLAIRWAGDEDLFEEGKDKKGVVMGKVK</sequence>